<dbReference type="EMBL" id="BJXC01000043">
    <property type="protein sequence ID" value="GEM53713.1"/>
    <property type="molecule type" value="Genomic_DNA"/>
</dbReference>
<dbReference type="AlphaFoldDB" id="A0A511NLN8"/>
<dbReference type="InterPro" id="IPR039421">
    <property type="entry name" value="Type_1_exporter"/>
</dbReference>
<evidence type="ECO:0000256" key="6">
    <source>
        <dbReference type="ARBA" id="ARBA00022741"/>
    </source>
</evidence>
<keyword evidence="6" id="KW-0547">Nucleotide-binding</keyword>
<evidence type="ECO:0000259" key="13">
    <source>
        <dbReference type="PROSITE" id="PS50893"/>
    </source>
</evidence>
<evidence type="ECO:0000256" key="5">
    <source>
        <dbReference type="ARBA" id="ARBA00022692"/>
    </source>
</evidence>
<dbReference type="GO" id="GO:0006508">
    <property type="term" value="P:proteolysis"/>
    <property type="evidence" value="ECO:0007669"/>
    <property type="project" value="UniProtKB-KW"/>
</dbReference>
<dbReference type="Gene3D" id="1.20.1560.10">
    <property type="entry name" value="ABC transporter type 1, transmembrane domain"/>
    <property type="match status" value="1"/>
</dbReference>
<dbReference type="GO" id="GO:0043214">
    <property type="term" value="F:ABC-type bacteriocin transporter activity"/>
    <property type="evidence" value="ECO:0007669"/>
    <property type="project" value="InterPro"/>
</dbReference>
<dbReference type="RefSeq" id="WP_019974371.1">
    <property type="nucleotide sequence ID" value="NZ_BJXC01000043.1"/>
</dbReference>
<keyword evidence="11 12" id="KW-0472">Membrane</keyword>
<keyword evidence="4" id="KW-0645">Protease</keyword>
<keyword evidence="7" id="KW-0378">Hydrolase</keyword>
<dbReference type="InterPro" id="IPR005074">
    <property type="entry name" value="Peptidase_C39"/>
</dbReference>
<dbReference type="SMART" id="SM00382">
    <property type="entry name" value="AAA"/>
    <property type="match status" value="1"/>
</dbReference>
<dbReference type="PROSITE" id="PS50990">
    <property type="entry name" value="PEPTIDASE_C39"/>
    <property type="match status" value="1"/>
</dbReference>
<dbReference type="GO" id="GO:0008234">
    <property type="term" value="F:cysteine-type peptidase activity"/>
    <property type="evidence" value="ECO:0007669"/>
    <property type="project" value="InterPro"/>
</dbReference>
<name>A0A511NLN8_9FLAO</name>
<dbReference type="InterPro" id="IPR017871">
    <property type="entry name" value="ABC_transporter-like_CS"/>
</dbReference>
<dbReference type="PANTHER" id="PTHR43394:SF1">
    <property type="entry name" value="ATP-BINDING CASSETTE SUB-FAMILY B MEMBER 10, MITOCHONDRIAL"/>
    <property type="match status" value="1"/>
</dbReference>
<sequence>MKKEILIQQHDFKDCGAACLASIGAYYNLFLPIAKIRQLCHTDTRGTNALGLVVGLEKMGFKAKGVKTEEKNLLHVPLPAIAHVIKDEVLHHYVVIYEIKKNKVIYMDPEYGEIVQDSFSDFNKIWTGVLILLEKNEYFEERNEKKSNYSRFWNLIKPHKSILTQCLLGAIVITILGLSTSIYIQKITDYVLIDGNTRLLNLLSVGMLIVLFFQILMGYLQDIYIFETGQKIDKHLILGYYKHLLDLPQRFFDTMKIGEITSRINDAVKIRTFINDVSIELFVNFFTIIFSFALMFTYHWKLALIMLITLPLYFIIYLVMNKLNKKVERELMENAADLQSQLVESLNSIKTIKQFGIENYQKNKTDNLFSNLLSTIYKSVKNSLFSTNSTDFVSKFFTIIIIWSGSFFVINNEITAGELLSFYTLIGFLTGPMSSVVNSNKIIQSALIASDRLFEIMDLEREEATEKFDITVDRIGNIKIDNIFFSYGTRKEIFENFSCSFEKGKITAIVGESGSGKSTISNLLQNLYPLKGGKILIGDYDLNYISNYSLRKIVATVPQKINLFSGNVIENIALGEDFPDMEKIISISKSIGILNFIEELPNGFQTHLGEDGALLSGGQKQRIAIARALYKDPEVLILDEATSSLDSESEIFIQKALQNFKNKNKTLIVIAHRLSTVMNSDKIIVIEKGSLMEEGDHNKLIEAKGKYYSLWQKQILN</sequence>
<feature type="domain" description="Peptidase C39" evidence="15">
    <location>
        <begin position="9"/>
        <end position="133"/>
    </location>
</feature>
<feature type="transmembrane region" description="Helical" evidence="12">
    <location>
        <begin position="392"/>
        <end position="410"/>
    </location>
</feature>
<dbReference type="GO" id="GO:0005524">
    <property type="term" value="F:ATP binding"/>
    <property type="evidence" value="ECO:0007669"/>
    <property type="project" value="UniProtKB-KW"/>
</dbReference>
<evidence type="ECO:0000256" key="12">
    <source>
        <dbReference type="SAM" id="Phobius"/>
    </source>
</evidence>
<keyword evidence="5 12" id="KW-0812">Transmembrane</keyword>
<dbReference type="Proteomes" id="UP000321245">
    <property type="component" value="Unassembled WGS sequence"/>
</dbReference>
<dbReference type="STRING" id="1218108.GCA_000382425_00866"/>
<dbReference type="PANTHER" id="PTHR43394">
    <property type="entry name" value="ATP-DEPENDENT PERMEASE MDL1, MITOCHONDRIAL"/>
    <property type="match status" value="1"/>
</dbReference>
<feature type="transmembrane region" description="Helical" evidence="12">
    <location>
        <begin position="277"/>
        <end position="296"/>
    </location>
</feature>
<comment type="caution">
    <text evidence="16">The sequence shown here is derived from an EMBL/GenBank/DDBJ whole genome shotgun (WGS) entry which is preliminary data.</text>
</comment>
<dbReference type="InterPro" id="IPR005897">
    <property type="entry name" value="Pept_C39_ABC_bacteriocin"/>
</dbReference>
<evidence type="ECO:0000256" key="4">
    <source>
        <dbReference type="ARBA" id="ARBA00022670"/>
    </source>
</evidence>
<evidence type="ECO:0000256" key="3">
    <source>
        <dbReference type="ARBA" id="ARBA00022475"/>
    </source>
</evidence>
<dbReference type="SUPFAM" id="SSF52540">
    <property type="entry name" value="P-loop containing nucleoside triphosphate hydrolases"/>
    <property type="match status" value="1"/>
</dbReference>
<evidence type="ECO:0000256" key="10">
    <source>
        <dbReference type="ARBA" id="ARBA00022989"/>
    </source>
</evidence>
<proteinExistence type="predicted"/>
<dbReference type="CDD" id="cd02418">
    <property type="entry name" value="Peptidase_C39B"/>
    <property type="match status" value="1"/>
</dbReference>
<dbReference type="CDD" id="cd18570">
    <property type="entry name" value="ABC_6TM_PCAT1_LagD_like"/>
    <property type="match status" value="1"/>
</dbReference>
<evidence type="ECO:0000256" key="11">
    <source>
        <dbReference type="ARBA" id="ARBA00023136"/>
    </source>
</evidence>
<dbReference type="InterPro" id="IPR003439">
    <property type="entry name" value="ABC_transporter-like_ATP-bd"/>
</dbReference>
<dbReference type="InterPro" id="IPR011527">
    <property type="entry name" value="ABC1_TM_dom"/>
</dbReference>
<feature type="domain" description="ABC transporter" evidence="13">
    <location>
        <begin position="478"/>
        <end position="713"/>
    </location>
</feature>
<protein>
    <submittedName>
        <fullName evidence="16">Bacteriocin cleavage/export ABC transporter</fullName>
    </submittedName>
</protein>
<dbReference type="FunFam" id="3.40.50.300:FF:000218">
    <property type="entry name" value="Multidrug ABC transporter ATP-binding protein"/>
    <property type="match status" value="1"/>
</dbReference>
<keyword evidence="17" id="KW-1185">Reference proteome</keyword>
<dbReference type="Pfam" id="PF03412">
    <property type="entry name" value="Peptidase_C39"/>
    <property type="match status" value="1"/>
</dbReference>
<keyword evidence="3" id="KW-1003">Cell membrane</keyword>
<evidence type="ECO:0000256" key="1">
    <source>
        <dbReference type="ARBA" id="ARBA00004651"/>
    </source>
</evidence>
<dbReference type="GO" id="GO:0005886">
    <property type="term" value="C:plasma membrane"/>
    <property type="evidence" value="ECO:0007669"/>
    <property type="project" value="UniProtKB-SubCell"/>
</dbReference>
<keyword evidence="2" id="KW-0813">Transport</keyword>
<keyword evidence="9" id="KW-1278">Translocase</keyword>
<dbReference type="PROSITE" id="PS00211">
    <property type="entry name" value="ABC_TRANSPORTER_1"/>
    <property type="match status" value="1"/>
</dbReference>
<keyword evidence="10 12" id="KW-1133">Transmembrane helix</keyword>
<reference evidence="16 17" key="1">
    <citation type="submission" date="2019-07" db="EMBL/GenBank/DDBJ databases">
        <title>Whole genome shotgun sequence of Empedobacter brevis NBRC 14943.</title>
        <authorList>
            <person name="Hosoyama A."/>
            <person name="Uohara A."/>
            <person name="Ohji S."/>
            <person name="Ichikawa N."/>
        </authorList>
    </citation>
    <scope>NUCLEOTIDE SEQUENCE [LARGE SCALE GENOMIC DNA]</scope>
    <source>
        <strain evidence="16 17">NBRC 14943</strain>
    </source>
</reference>
<evidence type="ECO:0000256" key="7">
    <source>
        <dbReference type="ARBA" id="ARBA00022801"/>
    </source>
</evidence>
<comment type="subcellular location">
    <subcellularLocation>
        <location evidence="1">Cell membrane</location>
        <topology evidence="1">Multi-pass membrane protein</topology>
    </subcellularLocation>
</comment>
<evidence type="ECO:0000313" key="16">
    <source>
        <dbReference type="EMBL" id="GEM53713.1"/>
    </source>
</evidence>
<evidence type="ECO:0000313" key="17">
    <source>
        <dbReference type="Proteomes" id="UP000321245"/>
    </source>
</evidence>
<dbReference type="InterPro" id="IPR003593">
    <property type="entry name" value="AAA+_ATPase"/>
</dbReference>
<feature type="transmembrane region" description="Helical" evidence="12">
    <location>
        <begin position="199"/>
        <end position="220"/>
    </location>
</feature>
<evidence type="ECO:0000256" key="9">
    <source>
        <dbReference type="ARBA" id="ARBA00022967"/>
    </source>
</evidence>
<feature type="domain" description="ABC transmembrane type-1" evidence="14">
    <location>
        <begin position="167"/>
        <end position="445"/>
    </location>
</feature>
<evidence type="ECO:0000256" key="2">
    <source>
        <dbReference type="ARBA" id="ARBA00022448"/>
    </source>
</evidence>
<dbReference type="Pfam" id="PF00005">
    <property type="entry name" value="ABC_tran"/>
    <property type="match status" value="1"/>
</dbReference>
<dbReference type="InterPro" id="IPR036640">
    <property type="entry name" value="ABC1_TM_sf"/>
</dbReference>
<dbReference type="NCBIfam" id="TIGR01193">
    <property type="entry name" value="bacteriocin_ABC"/>
    <property type="match status" value="1"/>
</dbReference>
<dbReference type="OrthoDB" id="9760358at2"/>
<evidence type="ECO:0000259" key="15">
    <source>
        <dbReference type="PROSITE" id="PS50990"/>
    </source>
</evidence>
<dbReference type="Pfam" id="PF00664">
    <property type="entry name" value="ABC_membrane"/>
    <property type="match status" value="1"/>
</dbReference>
<accession>A0A511NLN8</accession>
<dbReference type="GO" id="GO:0016887">
    <property type="term" value="F:ATP hydrolysis activity"/>
    <property type="evidence" value="ECO:0007669"/>
    <property type="project" value="InterPro"/>
</dbReference>
<keyword evidence="8" id="KW-0067">ATP-binding</keyword>
<organism evidence="16 17">
    <name type="scientific">Empedobacter brevis NBRC 14943 = ATCC 43319</name>
    <dbReference type="NCBI Taxonomy" id="1218108"/>
    <lineage>
        <taxon>Bacteria</taxon>
        <taxon>Pseudomonadati</taxon>
        <taxon>Bacteroidota</taxon>
        <taxon>Flavobacteriia</taxon>
        <taxon>Flavobacteriales</taxon>
        <taxon>Weeksellaceae</taxon>
        <taxon>Empedobacter</taxon>
    </lineage>
</organism>
<dbReference type="GeneID" id="84649111"/>
<feature type="transmembrane region" description="Helical" evidence="12">
    <location>
        <begin position="302"/>
        <end position="320"/>
    </location>
</feature>
<dbReference type="PROSITE" id="PS50893">
    <property type="entry name" value="ABC_TRANSPORTER_2"/>
    <property type="match status" value="1"/>
</dbReference>
<dbReference type="PROSITE" id="PS50929">
    <property type="entry name" value="ABC_TM1F"/>
    <property type="match status" value="1"/>
</dbReference>
<dbReference type="Gene3D" id="3.40.50.300">
    <property type="entry name" value="P-loop containing nucleotide triphosphate hydrolases"/>
    <property type="match status" value="1"/>
</dbReference>
<dbReference type="Gene3D" id="3.90.70.10">
    <property type="entry name" value="Cysteine proteinases"/>
    <property type="match status" value="1"/>
</dbReference>
<evidence type="ECO:0000256" key="8">
    <source>
        <dbReference type="ARBA" id="ARBA00022840"/>
    </source>
</evidence>
<dbReference type="InterPro" id="IPR027417">
    <property type="entry name" value="P-loop_NTPase"/>
</dbReference>
<feature type="transmembrane region" description="Helical" evidence="12">
    <location>
        <begin position="162"/>
        <end position="184"/>
    </location>
</feature>
<dbReference type="GO" id="GO:0015421">
    <property type="term" value="F:ABC-type oligopeptide transporter activity"/>
    <property type="evidence" value="ECO:0007669"/>
    <property type="project" value="TreeGrafter"/>
</dbReference>
<evidence type="ECO:0000259" key="14">
    <source>
        <dbReference type="PROSITE" id="PS50929"/>
    </source>
</evidence>
<dbReference type="SUPFAM" id="SSF90123">
    <property type="entry name" value="ABC transporter transmembrane region"/>
    <property type="match status" value="1"/>
</dbReference>
<gene>
    <name evidence="16" type="ORF">EB1_35030</name>
</gene>